<dbReference type="OrthoDB" id="7263823at2"/>
<dbReference type="Pfam" id="PF00027">
    <property type="entry name" value="cNMP_binding"/>
    <property type="match status" value="1"/>
</dbReference>
<dbReference type="Gene3D" id="2.60.120.10">
    <property type="entry name" value="Jelly Rolls"/>
    <property type="match status" value="1"/>
</dbReference>
<accession>A0A323V127</accession>
<keyword evidence="2" id="KW-0238">DNA-binding</keyword>
<feature type="domain" description="Cyclic nucleotide-binding" evidence="4">
    <location>
        <begin position="25"/>
        <end position="110"/>
    </location>
</feature>
<dbReference type="EMBL" id="QKOE01000002">
    <property type="protein sequence ID" value="PZA17773.1"/>
    <property type="molecule type" value="Genomic_DNA"/>
</dbReference>
<dbReference type="SUPFAM" id="SSF51206">
    <property type="entry name" value="cAMP-binding domain-like"/>
    <property type="match status" value="1"/>
</dbReference>
<feature type="domain" description="HTH crp-type" evidence="5">
    <location>
        <begin position="151"/>
        <end position="225"/>
    </location>
</feature>
<proteinExistence type="predicted"/>
<evidence type="ECO:0000259" key="5">
    <source>
        <dbReference type="PROSITE" id="PS51063"/>
    </source>
</evidence>
<name>A0A323V127_9RHOO</name>
<evidence type="ECO:0000313" key="7">
    <source>
        <dbReference type="Proteomes" id="UP000248259"/>
    </source>
</evidence>
<keyword evidence="1" id="KW-0805">Transcription regulation</keyword>
<evidence type="ECO:0000313" key="6">
    <source>
        <dbReference type="EMBL" id="PZA17773.1"/>
    </source>
</evidence>
<dbReference type="InterPro" id="IPR018490">
    <property type="entry name" value="cNMP-bd_dom_sf"/>
</dbReference>
<gene>
    <name evidence="6" type="ORF">DNK49_04385</name>
</gene>
<evidence type="ECO:0000256" key="3">
    <source>
        <dbReference type="ARBA" id="ARBA00023163"/>
    </source>
</evidence>
<dbReference type="SMART" id="SM00100">
    <property type="entry name" value="cNMP"/>
    <property type="match status" value="1"/>
</dbReference>
<organism evidence="6 7">
    <name type="scientific">Parazoarcus communis SWub3 = DSM 12120</name>
    <dbReference type="NCBI Taxonomy" id="1121029"/>
    <lineage>
        <taxon>Bacteria</taxon>
        <taxon>Pseudomonadati</taxon>
        <taxon>Pseudomonadota</taxon>
        <taxon>Betaproteobacteria</taxon>
        <taxon>Rhodocyclales</taxon>
        <taxon>Zoogloeaceae</taxon>
        <taxon>Parazoarcus</taxon>
    </lineage>
</organism>
<dbReference type="PROSITE" id="PS50042">
    <property type="entry name" value="CNMP_BINDING_3"/>
    <property type="match status" value="1"/>
</dbReference>
<comment type="caution">
    <text evidence="6">The sequence shown here is derived from an EMBL/GenBank/DDBJ whole genome shotgun (WGS) entry which is preliminary data.</text>
</comment>
<dbReference type="InterPro" id="IPR036388">
    <property type="entry name" value="WH-like_DNA-bd_sf"/>
</dbReference>
<dbReference type="InterPro" id="IPR012318">
    <property type="entry name" value="HTH_CRP"/>
</dbReference>
<dbReference type="CDD" id="cd00038">
    <property type="entry name" value="CAP_ED"/>
    <property type="match status" value="1"/>
</dbReference>
<protein>
    <submittedName>
        <fullName evidence="6">Crp/Fnr family transcriptional regulator</fullName>
    </submittedName>
</protein>
<dbReference type="Pfam" id="PF13545">
    <property type="entry name" value="HTH_Crp_2"/>
    <property type="match status" value="1"/>
</dbReference>
<dbReference type="RefSeq" id="WP_110523118.1">
    <property type="nucleotide sequence ID" value="NZ_QKOE01000002.1"/>
</dbReference>
<dbReference type="SMART" id="SM00419">
    <property type="entry name" value="HTH_CRP"/>
    <property type="match status" value="1"/>
</dbReference>
<dbReference type="SUPFAM" id="SSF46785">
    <property type="entry name" value="Winged helix' DNA-binding domain"/>
    <property type="match status" value="1"/>
</dbReference>
<evidence type="ECO:0000256" key="2">
    <source>
        <dbReference type="ARBA" id="ARBA00023125"/>
    </source>
</evidence>
<evidence type="ECO:0000256" key="1">
    <source>
        <dbReference type="ARBA" id="ARBA00023015"/>
    </source>
</evidence>
<dbReference type="AlphaFoldDB" id="A0A323V127"/>
<dbReference type="InterPro" id="IPR014710">
    <property type="entry name" value="RmlC-like_jellyroll"/>
</dbReference>
<sequence length="236" mass="25732">MSSRPSHPVGRLQPDHPPTAALPGFLAFLQTEAGRGFLQGFERVSYAKGQLIATPGSSLDRVFIVLSGRVRAYLANDERELTLSFLEPGDIFSTHTPTYLASVGASSIVAMETRRFAERMASQPGLTPFLMRALGKLLNDAIHRIESLSLQDVGARVAGFLAEATRQRGRFDGVVWQVPLGLSASDIALLLGTTRQTVSFHLSAMARQGILERKGRHGLCVHRLDRLEGWRSSDPG</sequence>
<dbReference type="Proteomes" id="UP000248259">
    <property type="component" value="Unassembled WGS sequence"/>
</dbReference>
<dbReference type="PROSITE" id="PS51063">
    <property type="entry name" value="HTH_CRP_2"/>
    <property type="match status" value="1"/>
</dbReference>
<reference evidence="6 7" key="1">
    <citation type="submission" date="2018-06" db="EMBL/GenBank/DDBJ databases">
        <title>Azoarcus communis strain SWub3 genome.</title>
        <authorList>
            <person name="Zorraquino Salvo V."/>
            <person name="Toubiana D."/>
            <person name="Blumwald E."/>
        </authorList>
    </citation>
    <scope>NUCLEOTIDE SEQUENCE [LARGE SCALE GENOMIC DNA]</scope>
    <source>
        <strain evidence="6 7">SWub3</strain>
    </source>
</reference>
<keyword evidence="7" id="KW-1185">Reference proteome</keyword>
<keyword evidence="3" id="KW-0804">Transcription</keyword>
<dbReference type="GO" id="GO:0003677">
    <property type="term" value="F:DNA binding"/>
    <property type="evidence" value="ECO:0007669"/>
    <property type="project" value="UniProtKB-KW"/>
</dbReference>
<evidence type="ECO:0000259" key="4">
    <source>
        <dbReference type="PROSITE" id="PS50042"/>
    </source>
</evidence>
<dbReference type="InterPro" id="IPR000595">
    <property type="entry name" value="cNMP-bd_dom"/>
</dbReference>
<dbReference type="InterPro" id="IPR036390">
    <property type="entry name" value="WH_DNA-bd_sf"/>
</dbReference>
<dbReference type="Gene3D" id="1.10.10.10">
    <property type="entry name" value="Winged helix-like DNA-binding domain superfamily/Winged helix DNA-binding domain"/>
    <property type="match status" value="1"/>
</dbReference>
<dbReference type="GO" id="GO:0006355">
    <property type="term" value="P:regulation of DNA-templated transcription"/>
    <property type="evidence" value="ECO:0007669"/>
    <property type="project" value="InterPro"/>
</dbReference>